<name>A0A0D2NC09_HYPSF</name>
<dbReference type="Proteomes" id="UP000054270">
    <property type="component" value="Unassembled WGS sequence"/>
</dbReference>
<feature type="region of interest" description="Disordered" evidence="1">
    <location>
        <begin position="56"/>
        <end position="81"/>
    </location>
</feature>
<evidence type="ECO:0000256" key="1">
    <source>
        <dbReference type="SAM" id="MobiDB-lite"/>
    </source>
</evidence>
<dbReference type="EMBL" id="KN817617">
    <property type="protein sequence ID" value="KJA16654.1"/>
    <property type="molecule type" value="Genomic_DNA"/>
</dbReference>
<dbReference type="InterPro" id="IPR041078">
    <property type="entry name" value="Plavaka"/>
</dbReference>
<keyword evidence="4" id="KW-1185">Reference proteome</keyword>
<protein>
    <recommendedName>
        <fullName evidence="2">C2H2-type domain-containing protein</fullName>
    </recommendedName>
</protein>
<feature type="compositionally biased region" description="Pro residues" evidence="1">
    <location>
        <begin position="64"/>
        <end position="77"/>
    </location>
</feature>
<dbReference type="STRING" id="945553.A0A0D2NC09"/>
<evidence type="ECO:0000259" key="2">
    <source>
        <dbReference type="PROSITE" id="PS00028"/>
    </source>
</evidence>
<accession>A0A0D2NC09</accession>
<evidence type="ECO:0000313" key="3">
    <source>
        <dbReference type="EMBL" id="KJA16654.1"/>
    </source>
</evidence>
<dbReference type="OrthoDB" id="3199698at2759"/>
<dbReference type="Pfam" id="PF18759">
    <property type="entry name" value="Plavaka"/>
    <property type="match status" value="1"/>
</dbReference>
<gene>
    <name evidence="3" type="ORF">HYPSUDRAFT_71211</name>
</gene>
<reference evidence="4" key="1">
    <citation type="submission" date="2014-04" db="EMBL/GenBank/DDBJ databases">
        <title>Evolutionary Origins and Diversification of the Mycorrhizal Mutualists.</title>
        <authorList>
            <consortium name="DOE Joint Genome Institute"/>
            <consortium name="Mycorrhizal Genomics Consortium"/>
            <person name="Kohler A."/>
            <person name="Kuo A."/>
            <person name="Nagy L.G."/>
            <person name="Floudas D."/>
            <person name="Copeland A."/>
            <person name="Barry K.W."/>
            <person name="Cichocki N."/>
            <person name="Veneault-Fourrey C."/>
            <person name="LaButti K."/>
            <person name="Lindquist E.A."/>
            <person name="Lipzen A."/>
            <person name="Lundell T."/>
            <person name="Morin E."/>
            <person name="Murat C."/>
            <person name="Riley R."/>
            <person name="Ohm R."/>
            <person name="Sun H."/>
            <person name="Tunlid A."/>
            <person name="Henrissat B."/>
            <person name="Grigoriev I.V."/>
            <person name="Hibbett D.S."/>
            <person name="Martin F."/>
        </authorList>
    </citation>
    <scope>NUCLEOTIDE SEQUENCE [LARGE SCALE GENOMIC DNA]</scope>
    <source>
        <strain evidence="4">FD-334 SS-4</strain>
    </source>
</reference>
<dbReference type="AlphaFoldDB" id="A0A0D2NC09"/>
<feature type="domain" description="C2H2-type" evidence="2">
    <location>
        <begin position="6"/>
        <end position="30"/>
    </location>
</feature>
<organism evidence="3 4">
    <name type="scientific">Hypholoma sublateritium (strain FD-334 SS-4)</name>
    <dbReference type="NCBI Taxonomy" id="945553"/>
    <lineage>
        <taxon>Eukaryota</taxon>
        <taxon>Fungi</taxon>
        <taxon>Dikarya</taxon>
        <taxon>Basidiomycota</taxon>
        <taxon>Agaricomycotina</taxon>
        <taxon>Agaricomycetes</taxon>
        <taxon>Agaricomycetidae</taxon>
        <taxon>Agaricales</taxon>
        <taxon>Agaricineae</taxon>
        <taxon>Strophariaceae</taxon>
        <taxon>Hypholoma</taxon>
    </lineage>
</organism>
<dbReference type="PROSITE" id="PS00028">
    <property type="entry name" value="ZINC_FINGER_C2H2_1"/>
    <property type="match status" value="1"/>
</dbReference>
<dbReference type="InterPro" id="IPR013087">
    <property type="entry name" value="Znf_C2H2_type"/>
</dbReference>
<proteinExistence type="predicted"/>
<evidence type="ECO:0000313" key="4">
    <source>
        <dbReference type="Proteomes" id="UP000054270"/>
    </source>
</evidence>
<dbReference type="OMA" id="LRHFHDG"/>
<sequence length="943" mass="106864">MARLSCTFPGCASTFRSQQGRTHHFRTCHHNNNVLEEVDIQANAPRNPAATVEDEADFDMGNDAPPPDEPHPGPVPNHAPRAVPSATRHPYLTGMPCNADGIHLPPGTLPLQRDDDLGWAPFENEQQFTLADFLYRKEEMSAGNIDELLEIWALSMAQNDDLGPFNNYEQMYGAIDSLSFGDAPWKCFSAGYQGEKAPDHPRWQDAKYDVWYRDPATVIKQLFDNPDFNNQFDYAPYVGLNKAGKRTWSDFMSGNSSWKHSTEIYDNDPTTLHSTICPIILGSDKTTVSVMTGNVEYHPIYLSIGNVHNSIRRAHRNAVVPIGFLAIPKNDRKDDNDVAFRKFKRQLYHASLEMILSSLKEGMTIPVILRCPDGHYRRVIYDLAAYIADYPEQVYLAGVVQGWCPRCTSLPHDLDKISGQRSHDHSRQLAEILDPKTLWDEYGIDDDITPFTVHFARADIHEMLTPDLLHQLIKGTFKDHLVQWVGEYLALEHGEARANEILDDIDSRIAAMPLYPEIRRFPQGRRFKQWTGDDSKALMKVYLPAIAGYVPTQMVQAIAAFLDACYIARRADLDEESLKAFEDTVARFHQKREIFRTSGVRPTGFSLPRQHSLVHYAYLAREFGAPGGICSSITESRHITAVKRPWRRSNRYEALGQMLLTNQRLDKLVAARVDFVRRGMLRPSYDAAPLPILLPPGEDDDAEGPLDDLVTGNVVLARCRARNLPRKLQALAEHINQEDLVDLTQRFLYDQMNPHGPLTSQDVTADECPVVTSKISVFNSAVATFFAPSDESGIRGMKRERIRCTPHWRSQGERRDCALVVEDEDKPGMKGMSAVRVKLLFSFEHEDITYPCALVEWFKTYGNRPDAETGMWRVRPQMAGGGHHAARLVTVVHLKSFLRGVHLLPCFGPHPLPDAFHYSYSLEAFEAFYVNKYADHRAHELIY</sequence>